<gene>
    <name evidence="3" type="ORF">L227DRAFT_507115</name>
</gene>
<dbReference type="Proteomes" id="UP000313359">
    <property type="component" value="Unassembled WGS sequence"/>
</dbReference>
<protein>
    <recommendedName>
        <fullName evidence="2">Fungal-type protein kinase domain-containing protein</fullName>
    </recommendedName>
</protein>
<name>A0A5C2S1J0_9APHY</name>
<dbReference type="InterPro" id="IPR011009">
    <property type="entry name" value="Kinase-like_dom_sf"/>
</dbReference>
<evidence type="ECO:0000313" key="3">
    <source>
        <dbReference type="EMBL" id="RPD57307.1"/>
    </source>
</evidence>
<feature type="region of interest" description="Disordered" evidence="1">
    <location>
        <begin position="574"/>
        <end position="599"/>
    </location>
</feature>
<dbReference type="AlphaFoldDB" id="A0A5C2S1J0"/>
<feature type="compositionally biased region" description="Polar residues" evidence="1">
    <location>
        <begin position="650"/>
        <end position="661"/>
    </location>
</feature>
<dbReference type="PANTHER" id="PTHR38248:SF2">
    <property type="entry name" value="FUNK1 11"/>
    <property type="match status" value="1"/>
</dbReference>
<dbReference type="SUPFAM" id="SSF56112">
    <property type="entry name" value="Protein kinase-like (PK-like)"/>
    <property type="match status" value="1"/>
</dbReference>
<keyword evidence="4" id="KW-1185">Reference proteome</keyword>
<feature type="compositionally biased region" description="Acidic residues" evidence="1">
    <location>
        <begin position="683"/>
        <end position="694"/>
    </location>
</feature>
<dbReference type="PANTHER" id="PTHR38248">
    <property type="entry name" value="FUNK1 6"/>
    <property type="match status" value="1"/>
</dbReference>
<sequence length="694" mass="80133">TRTDVGVFFNDRRYDGFVFKDPDEFMKKSKMHKNNKAQRKDWVGNCSWADVIIPIEVKIDLSRSAFYFDDDPEKFMRTDTDEGREALGQIAEYMAQIFGHQHRKHLHAVYVYKNRARLLYFDRQGGVVSEPFDYGTREHLTLHTFFWRIAHMSREELGFDPTVVLASEDEKNKMRDFAASVPTEYLKRQIYHALSLDPDDPSKSISSQWPAYKLTMCGRGYIIGRPTFASPALYGRCTRGYLAFDLDVDGDGNGAVRFLKDSWRPDLERVQPEHKVYEKLKANGVTEHVLTCLGHEDVPNSDGSWQLTRTHELISSTRPARGHYRILFEQVCRPLIDFTDFKELTMLICDAIYAHRCAWEEAGILHRDVSVNNIMIFEFVGDNGKVERRVMLCDWDLCKYYKEEMVINLKARTPDRTGTWYFRSALSLMFPCRPYRLADDIESFVHVYHYCVLRFHLTDQTPDLANFVETVYDTVVVRPADGAHVGSVRKFNMMQSATPHIVPIKNPTLVAFLTDIAKLCSEHYATIDRTQLALEYDPQTPDVDDSEPVMEALPEQATGLDQCVDDDIDEIEEVEEEAQESPEPQPRSVEPKPQPTLDNYKHLRTLFMRYARGKPHKKGGRQVRWPTYQTKCQDLFKGMRVAPRKDNGFETRSQSQDLPQQDQREKGRPGKKRKGNDGSALPDVEETVEEGTGV</sequence>
<dbReference type="InterPro" id="IPR008266">
    <property type="entry name" value="Tyr_kinase_AS"/>
</dbReference>
<dbReference type="STRING" id="1328759.A0A5C2S1J0"/>
<dbReference type="PROSITE" id="PS00109">
    <property type="entry name" value="PROTEIN_KINASE_TYR"/>
    <property type="match status" value="1"/>
</dbReference>
<dbReference type="InterPro" id="IPR040976">
    <property type="entry name" value="Pkinase_fungal"/>
</dbReference>
<organism evidence="3 4">
    <name type="scientific">Lentinus tigrinus ALCF2SS1-6</name>
    <dbReference type="NCBI Taxonomy" id="1328759"/>
    <lineage>
        <taxon>Eukaryota</taxon>
        <taxon>Fungi</taxon>
        <taxon>Dikarya</taxon>
        <taxon>Basidiomycota</taxon>
        <taxon>Agaricomycotina</taxon>
        <taxon>Agaricomycetes</taxon>
        <taxon>Polyporales</taxon>
        <taxon>Polyporaceae</taxon>
        <taxon>Lentinus</taxon>
    </lineage>
</organism>
<evidence type="ECO:0000259" key="2">
    <source>
        <dbReference type="Pfam" id="PF17667"/>
    </source>
</evidence>
<dbReference type="EMBL" id="ML122282">
    <property type="protein sequence ID" value="RPD57307.1"/>
    <property type="molecule type" value="Genomic_DNA"/>
</dbReference>
<proteinExistence type="predicted"/>
<evidence type="ECO:0000256" key="1">
    <source>
        <dbReference type="SAM" id="MobiDB-lite"/>
    </source>
</evidence>
<feature type="non-terminal residue" evidence="3">
    <location>
        <position position="1"/>
    </location>
</feature>
<dbReference type="Gene3D" id="1.10.510.10">
    <property type="entry name" value="Transferase(Phosphotransferase) domain 1"/>
    <property type="match status" value="1"/>
</dbReference>
<feature type="domain" description="Fungal-type protein kinase" evidence="2">
    <location>
        <begin position="79"/>
        <end position="450"/>
    </location>
</feature>
<evidence type="ECO:0000313" key="4">
    <source>
        <dbReference type="Proteomes" id="UP000313359"/>
    </source>
</evidence>
<accession>A0A5C2S1J0</accession>
<reference evidence="3" key="1">
    <citation type="journal article" date="2018" name="Genome Biol. Evol.">
        <title>Genomics and development of Lentinus tigrinus, a white-rot wood-decaying mushroom with dimorphic fruiting bodies.</title>
        <authorList>
            <person name="Wu B."/>
            <person name="Xu Z."/>
            <person name="Knudson A."/>
            <person name="Carlson A."/>
            <person name="Chen N."/>
            <person name="Kovaka S."/>
            <person name="LaButti K."/>
            <person name="Lipzen A."/>
            <person name="Pennachio C."/>
            <person name="Riley R."/>
            <person name="Schakwitz W."/>
            <person name="Umezawa K."/>
            <person name="Ohm R.A."/>
            <person name="Grigoriev I.V."/>
            <person name="Nagy L.G."/>
            <person name="Gibbons J."/>
            <person name="Hibbett D."/>
        </authorList>
    </citation>
    <scope>NUCLEOTIDE SEQUENCE [LARGE SCALE GENOMIC DNA]</scope>
    <source>
        <strain evidence="3">ALCF2SS1-6</strain>
    </source>
</reference>
<dbReference type="OrthoDB" id="2802734at2759"/>
<dbReference type="Pfam" id="PF17667">
    <property type="entry name" value="Pkinase_fungal"/>
    <property type="match status" value="1"/>
</dbReference>
<feature type="region of interest" description="Disordered" evidence="1">
    <location>
        <begin position="644"/>
        <end position="694"/>
    </location>
</feature>
<dbReference type="GO" id="GO:0004672">
    <property type="term" value="F:protein kinase activity"/>
    <property type="evidence" value="ECO:0007669"/>
    <property type="project" value="InterPro"/>
</dbReference>